<feature type="non-terminal residue" evidence="1">
    <location>
        <position position="35"/>
    </location>
</feature>
<dbReference type="EMBL" id="BARV01046170">
    <property type="protein sequence ID" value="GAI63634.1"/>
    <property type="molecule type" value="Genomic_DNA"/>
</dbReference>
<organism evidence="1">
    <name type="scientific">marine sediment metagenome</name>
    <dbReference type="NCBI Taxonomy" id="412755"/>
    <lineage>
        <taxon>unclassified sequences</taxon>
        <taxon>metagenomes</taxon>
        <taxon>ecological metagenomes</taxon>
    </lineage>
</organism>
<sequence length="35" mass="3933">IADLLLLSKKDNPTYHLACMLYNGKTLDERLRVGG</sequence>
<accession>X1S760</accession>
<comment type="caution">
    <text evidence="1">The sequence shown here is derived from an EMBL/GenBank/DDBJ whole genome shotgun (WGS) entry which is preliminary data.</text>
</comment>
<feature type="non-terminal residue" evidence="1">
    <location>
        <position position="1"/>
    </location>
</feature>
<name>X1S760_9ZZZZ</name>
<gene>
    <name evidence="1" type="ORF">S06H3_67077</name>
</gene>
<evidence type="ECO:0000313" key="1">
    <source>
        <dbReference type="EMBL" id="GAI63634.1"/>
    </source>
</evidence>
<proteinExistence type="predicted"/>
<dbReference type="AlphaFoldDB" id="X1S760"/>
<reference evidence="1" key="1">
    <citation type="journal article" date="2014" name="Front. Microbiol.">
        <title>High frequency of phylogenetically diverse reductive dehalogenase-homologous genes in deep subseafloor sedimentary metagenomes.</title>
        <authorList>
            <person name="Kawai M."/>
            <person name="Futagami T."/>
            <person name="Toyoda A."/>
            <person name="Takaki Y."/>
            <person name="Nishi S."/>
            <person name="Hori S."/>
            <person name="Arai W."/>
            <person name="Tsubouchi T."/>
            <person name="Morono Y."/>
            <person name="Uchiyama I."/>
            <person name="Ito T."/>
            <person name="Fujiyama A."/>
            <person name="Inagaki F."/>
            <person name="Takami H."/>
        </authorList>
    </citation>
    <scope>NUCLEOTIDE SEQUENCE</scope>
    <source>
        <strain evidence="1">Expedition CK06-06</strain>
    </source>
</reference>
<protein>
    <submittedName>
        <fullName evidence="1">Uncharacterized protein</fullName>
    </submittedName>
</protein>